<evidence type="ECO:0000259" key="2">
    <source>
        <dbReference type="Pfam" id="PF13550"/>
    </source>
</evidence>
<protein>
    <recommendedName>
        <fullName evidence="6">Host specificity protein</fullName>
    </recommendedName>
</protein>
<evidence type="ECO:0000259" key="1">
    <source>
        <dbReference type="Pfam" id="PF13547"/>
    </source>
</evidence>
<evidence type="ECO:0008006" key="6">
    <source>
        <dbReference type="Google" id="ProtNLM"/>
    </source>
</evidence>
<gene>
    <name evidence="4" type="ORF">A5481_18500</name>
</gene>
<accession>A0A179S6E2</accession>
<dbReference type="Gene3D" id="3.20.20.80">
    <property type="entry name" value="Glycosidases"/>
    <property type="match status" value="1"/>
</dbReference>
<evidence type="ECO:0000313" key="5">
    <source>
        <dbReference type="Proteomes" id="UP000078316"/>
    </source>
</evidence>
<feature type="domain" description="GTA TIM-barrel-like" evidence="1">
    <location>
        <begin position="439"/>
        <end position="742"/>
    </location>
</feature>
<evidence type="ECO:0000313" key="4">
    <source>
        <dbReference type="EMBL" id="OAS22835.1"/>
    </source>
</evidence>
<dbReference type="OrthoDB" id="8445115at2"/>
<dbReference type="Pfam" id="PF13550">
    <property type="entry name" value="Phage-tail_3"/>
    <property type="match status" value="1"/>
</dbReference>
<feature type="domain" description="Rcc01698-like C-terminal" evidence="3">
    <location>
        <begin position="1053"/>
        <end position="1152"/>
    </location>
</feature>
<reference evidence="4 5" key="1">
    <citation type="submission" date="2016-04" db="EMBL/GenBank/DDBJ databases">
        <authorList>
            <person name="Evans L.H."/>
            <person name="Alamgir A."/>
            <person name="Owens N."/>
            <person name="Weber N.D."/>
            <person name="Virtaneva K."/>
            <person name="Barbian K."/>
            <person name="Babar A."/>
            <person name="Rosenke K."/>
        </authorList>
    </citation>
    <scope>NUCLEOTIDE SEQUENCE [LARGE SCALE GENOMIC DNA]</scope>
    <source>
        <strain evidence="4 5">PMB02</strain>
    </source>
</reference>
<dbReference type="InterPro" id="IPR025195">
    <property type="entry name" value="GTA_TIM_dom"/>
</dbReference>
<dbReference type="InterPro" id="IPR056490">
    <property type="entry name" value="Rcc01698_C"/>
</dbReference>
<dbReference type="STRING" id="427683.A5481_18500"/>
<organism evidence="4 5">
    <name type="scientific">Methylobacterium platani</name>
    <dbReference type="NCBI Taxonomy" id="427683"/>
    <lineage>
        <taxon>Bacteria</taxon>
        <taxon>Pseudomonadati</taxon>
        <taxon>Pseudomonadota</taxon>
        <taxon>Alphaproteobacteria</taxon>
        <taxon>Hyphomicrobiales</taxon>
        <taxon>Methylobacteriaceae</taxon>
        <taxon>Methylobacterium</taxon>
    </lineage>
</organism>
<comment type="caution">
    <text evidence="4">The sequence shown here is derived from an EMBL/GenBank/DDBJ whole genome shotgun (WGS) entry which is preliminary data.</text>
</comment>
<proteinExistence type="predicted"/>
<feature type="domain" description="Tip attachment protein J" evidence="2">
    <location>
        <begin position="800"/>
        <end position="961"/>
    </location>
</feature>
<dbReference type="Proteomes" id="UP000078316">
    <property type="component" value="Unassembled WGS sequence"/>
</dbReference>
<dbReference type="InterPro" id="IPR032876">
    <property type="entry name" value="J_dom"/>
</dbReference>
<dbReference type="CDD" id="cd19607">
    <property type="entry name" value="GTA_TIM-barrel-like"/>
    <property type="match status" value="1"/>
</dbReference>
<evidence type="ECO:0000259" key="3">
    <source>
        <dbReference type="Pfam" id="PF23666"/>
    </source>
</evidence>
<name>A0A179S6E2_9HYPH</name>
<dbReference type="EMBL" id="LWHQ01000037">
    <property type="protein sequence ID" value="OAS22835.1"/>
    <property type="molecule type" value="Genomic_DNA"/>
</dbReference>
<dbReference type="Pfam" id="PF13547">
    <property type="entry name" value="GTA_TIM"/>
    <property type="match status" value="1"/>
</dbReference>
<dbReference type="RefSeq" id="WP_048432447.1">
    <property type="nucleotide sequence ID" value="NZ_LWHQ01000037.1"/>
</dbReference>
<sequence length="1309" mass="137404">MSTLVLSTVGQAVGTALGGPIGGAIGQMVGAAGGSALDRAMFGSKPKTPINLGPRLSDLHVTASTEGAAVARVFGRVRIGGQIIWATKLKEVQKVEKVKSSGGKGGGGQKAFNVTYAYSISVAVALCEGPIVAVGQVYADGKPINLGAYGARVYLGDEAQGPDPKIAAVEGADSAPAYRGLAYIVFEDLPLAGFGNRVPVITAEVIRRPANASGRPRLEELVTAVTMIPSMGEFTYATAPVNASTFGGLAGQNTVSGGVDALKALDQLAAEAPRCRHVSLVVAWHGTDLRLGSCRIVPKAETASKTTKPEWLAGGVDRAAAAIVSGGASGTPLLGGAPSDLSVVQLVQALKERGYAVTLYPFVMMDIPAGNGLPDPYGGAEQAAFPWRGRVTCHPAPGRPGTVDKTAAAADQVAAFFGTVAPGDLAWNGRTVTCARAEFSFRRFILHCARLAEAAGGVDTFLIGSEMIGLTTVRSGVATFPAVAQLVGLAADARAILGNATKLGYSADWTEYANHRPADGSNDVCFHLDPLWSSPNIDFVGIDNYMPLADWRDGFDHLDAQGSTFTSGAPSPYDPGYLAANVAAGELFDWSYPTPADRDAQARVPIADTAYGEHWVFRIKDLRAWWSNPHRDRPGGVRRATATGWVPQSKPVRFIEIGCAAIDKGMNQPNVFVDPKSSESFLPYYSNGRRDPAAQRAYLEATLAYWQGGSGNPVSAVYGGRMVDPERLFVWTWDARPYPDFPRQAAVWSDGPNYRLGHWINGRLGLAPIADVVAELCGGLGVPIDVGQLYGLVEGYAVTEVQTPRASLECLRTCFFFDAAESAGRLVFAPLARAPAASLTADDLVARGGTGGDYRRTRGEETALPGVVALTYIDPHRGYQSASVEARRTNGRANAVQRVAVPLCLDEGAARGIAQALLYQGVVERETVGATLPPSCLALDAGDVVTLSLAGSGADYRLTRLGLEGGRPASGIRTDLAVFAYRDGTATPRPAEPPATVGVALFQFLDLPLLRSDAVPHAPYLAAYTAPWSPVSVLRATAGGAFADDATVGARSIIGRLTADLYPGPVARWDRVNSVYVEVPRGVELVSAPEIDVLNGTNAAALLTPSGDWEVLQWAQATLLAPGRYRLATLLRGQLGTDFALGAPTPAGAPFVVLTDALVQSGMPLASRTLPLAWRWGPLGLPQDDPSFTGATLAFRGVGLRPYAPAQARMVRAGSGDLVLSWVRRTRIDGDPWEQVEVPLAEETEAYALDVLAGSTVLRTFEVGAPSVTYTAAHQAADFGGPVTGLSVAIHQLSATYGRGAALRATLYA</sequence>
<dbReference type="Pfam" id="PF23666">
    <property type="entry name" value="Rcc01698_C"/>
    <property type="match status" value="1"/>
</dbReference>